<dbReference type="InterPro" id="IPR036047">
    <property type="entry name" value="F-box-like_dom_sf"/>
</dbReference>
<evidence type="ECO:0000313" key="3">
    <source>
        <dbReference type="Proteomes" id="UP000011083"/>
    </source>
</evidence>
<organism evidence="2 3">
    <name type="scientific">Acanthamoeba castellanii (strain ATCC 30010 / Neff)</name>
    <dbReference type="NCBI Taxonomy" id="1257118"/>
    <lineage>
        <taxon>Eukaryota</taxon>
        <taxon>Amoebozoa</taxon>
        <taxon>Discosea</taxon>
        <taxon>Longamoebia</taxon>
        <taxon>Centramoebida</taxon>
        <taxon>Acanthamoebidae</taxon>
        <taxon>Acanthamoeba</taxon>
    </lineage>
</organism>
<name>L8GFP3_ACACF</name>
<dbReference type="SUPFAM" id="SSF81383">
    <property type="entry name" value="F-box domain"/>
    <property type="match status" value="1"/>
</dbReference>
<reference evidence="2 3" key="1">
    <citation type="journal article" date="2013" name="Genome Biol.">
        <title>Genome of Acanthamoeba castellanii highlights extensive lateral gene transfer and early evolution of tyrosine kinase signaling.</title>
        <authorList>
            <person name="Clarke M."/>
            <person name="Lohan A.J."/>
            <person name="Liu B."/>
            <person name="Lagkouvardos I."/>
            <person name="Roy S."/>
            <person name="Zafar N."/>
            <person name="Bertelli C."/>
            <person name="Schilde C."/>
            <person name="Kianianmomeni A."/>
            <person name="Burglin T.R."/>
            <person name="Frech C."/>
            <person name="Turcotte B."/>
            <person name="Kopec K.O."/>
            <person name="Synnott J.M."/>
            <person name="Choo C."/>
            <person name="Paponov I."/>
            <person name="Finkler A."/>
            <person name="Soon Heng Tan C."/>
            <person name="Hutchins A.P."/>
            <person name="Weinmeier T."/>
            <person name="Rattei T."/>
            <person name="Chu J.S."/>
            <person name="Gimenez G."/>
            <person name="Irimia M."/>
            <person name="Rigden D.J."/>
            <person name="Fitzpatrick D.A."/>
            <person name="Lorenzo-Morales J."/>
            <person name="Bateman A."/>
            <person name="Chiu C.H."/>
            <person name="Tang P."/>
            <person name="Hegemann P."/>
            <person name="Fromm H."/>
            <person name="Raoult D."/>
            <person name="Greub G."/>
            <person name="Miranda-Saavedra D."/>
            <person name="Chen N."/>
            <person name="Nash P."/>
            <person name="Ginger M.L."/>
            <person name="Horn M."/>
            <person name="Schaap P."/>
            <person name="Caler L."/>
            <person name="Loftus B."/>
        </authorList>
    </citation>
    <scope>NUCLEOTIDE SEQUENCE [LARGE SCALE GENOMIC DNA]</scope>
    <source>
        <strain evidence="2 3">Neff</strain>
    </source>
</reference>
<dbReference type="Proteomes" id="UP000011083">
    <property type="component" value="Unassembled WGS sequence"/>
</dbReference>
<dbReference type="VEuPathDB" id="AmoebaDB:ACA1_363210"/>
<accession>L8GFP3</accession>
<proteinExistence type="predicted"/>
<dbReference type="EMBL" id="KB008147">
    <property type="protein sequence ID" value="ELR11822.1"/>
    <property type="molecule type" value="Genomic_DNA"/>
</dbReference>
<dbReference type="AlphaFoldDB" id="L8GFP3"/>
<evidence type="ECO:0000259" key="1">
    <source>
        <dbReference type="Pfam" id="PF12937"/>
    </source>
</evidence>
<feature type="domain" description="F-box" evidence="1">
    <location>
        <begin position="35"/>
        <end position="63"/>
    </location>
</feature>
<dbReference type="CDD" id="cd09917">
    <property type="entry name" value="F-box_SF"/>
    <property type="match status" value="1"/>
</dbReference>
<dbReference type="KEGG" id="acan:ACA1_363210"/>
<evidence type="ECO:0000313" key="2">
    <source>
        <dbReference type="EMBL" id="ELR11822.1"/>
    </source>
</evidence>
<keyword evidence="3" id="KW-1185">Reference proteome</keyword>
<dbReference type="RefSeq" id="XP_004333835.1">
    <property type="nucleotide sequence ID" value="XM_004333787.1"/>
</dbReference>
<dbReference type="GeneID" id="14912208"/>
<protein>
    <submittedName>
        <fullName evidence="2">Fbox domain containing protein</fullName>
    </submittedName>
</protein>
<gene>
    <name evidence="2" type="ORF">ACA1_363210</name>
</gene>
<dbReference type="InterPro" id="IPR001810">
    <property type="entry name" value="F-box_dom"/>
</dbReference>
<dbReference type="Pfam" id="PF12937">
    <property type="entry name" value="F-box-like"/>
    <property type="match status" value="1"/>
</dbReference>
<sequence>MQSPLVKIRRVCDTLDCHASTSCAHGDVFSYIATDVLCEILSYLAARDVLRLSLTCRALRYAAVIRPLGCFSCSIEQIKDLVATCRGQRQTTTTNALAAHFACASSLAAAFNPYVPGGDNAHNLFAADSLCLLTDTLPLSSRALSKFCAAAAHPLPPPLQPPVATTGTIIIASGMQSHHKTRSLLACSQEHIAALEGERPRFNIDLLVDVNPSAASEKVLASRRAWVYQSEARDLKKMLTKNRPRDNLLIDGSAKNRNFHFDGPTLAGLGALDAGLSSLCLFVSASSRGALDETASTTASAETTKPLITALALSALQVALLQRTTLVLVSVHWYEQGLKLAHIIRQDPRAATLKIAMCQCDASSAMNRNVDLDGVLA</sequence>